<name>A0A3G5AEK9_9VIRU</name>
<accession>A0A3G5AEK9</accession>
<sequence length="49" mass="6031">MTYEHKYKKYKYKYITLKNQQPKTSQTTIWFKPTGLHPSFDLNMPHRIV</sequence>
<organism evidence="1">
    <name type="scientific">Hyperionvirus sp</name>
    <dbReference type="NCBI Taxonomy" id="2487770"/>
    <lineage>
        <taxon>Viruses</taxon>
        <taxon>Varidnaviria</taxon>
        <taxon>Bamfordvirae</taxon>
        <taxon>Nucleocytoviricota</taxon>
        <taxon>Megaviricetes</taxon>
        <taxon>Imitervirales</taxon>
        <taxon>Mimiviridae</taxon>
        <taxon>Klosneuvirinae</taxon>
    </lineage>
</organism>
<proteinExistence type="predicted"/>
<protein>
    <submittedName>
        <fullName evidence="1">Uncharacterized protein</fullName>
    </submittedName>
</protein>
<reference evidence="1" key="1">
    <citation type="submission" date="2018-10" db="EMBL/GenBank/DDBJ databases">
        <title>Hidden diversity of soil giant viruses.</title>
        <authorList>
            <person name="Schulz F."/>
            <person name="Alteio L."/>
            <person name="Goudeau D."/>
            <person name="Ryan E.M."/>
            <person name="Malmstrom R.R."/>
            <person name="Blanchard J."/>
            <person name="Woyke T."/>
        </authorList>
    </citation>
    <scope>NUCLEOTIDE SEQUENCE</scope>
    <source>
        <strain evidence="1">HYV1</strain>
    </source>
</reference>
<gene>
    <name evidence="1" type="ORF">Hyperionvirus35_7</name>
</gene>
<dbReference type="EMBL" id="MK072417">
    <property type="protein sequence ID" value="AYV84711.1"/>
    <property type="molecule type" value="Genomic_DNA"/>
</dbReference>
<evidence type="ECO:0000313" key="1">
    <source>
        <dbReference type="EMBL" id="AYV84711.1"/>
    </source>
</evidence>